<organism evidence="1 2">
    <name type="scientific">Thelonectria olida</name>
    <dbReference type="NCBI Taxonomy" id="1576542"/>
    <lineage>
        <taxon>Eukaryota</taxon>
        <taxon>Fungi</taxon>
        <taxon>Dikarya</taxon>
        <taxon>Ascomycota</taxon>
        <taxon>Pezizomycotina</taxon>
        <taxon>Sordariomycetes</taxon>
        <taxon>Hypocreomycetidae</taxon>
        <taxon>Hypocreales</taxon>
        <taxon>Nectriaceae</taxon>
        <taxon>Thelonectria</taxon>
    </lineage>
</organism>
<dbReference type="Proteomes" id="UP000777438">
    <property type="component" value="Unassembled WGS sequence"/>
</dbReference>
<dbReference type="InterPro" id="IPR034660">
    <property type="entry name" value="DinB/YfiT-like"/>
</dbReference>
<dbReference type="Gene3D" id="1.20.120.450">
    <property type="entry name" value="dinb family like domain"/>
    <property type="match status" value="1"/>
</dbReference>
<keyword evidence="2" id="KW-1185">Reference proteome</keyword>
<evidence type="ECO:0000313" key="1">
    <source>
        <dbReference type="EMBL" id="KAH6880383.1"/>
    </source>
</evidence>
<sequence length="176" mass="19231">MAFTLYDATIVEAKLALTALDHILTEAEKHPNSDSFLQARLYEDMKPLAFQVYAATRFSEKVLARLSGRASVEFEDDLVSYADMHARIAKVQEALGQADKDTVNRFGEEVAPTDLPSAGTMNITGKAFAMGAAIPNVNFHVSMAYAILRKEGVPLGKRDYAMPFATEHILKPHGGA</sequence>
<reference evidence="1 2" key="1">
    <citation type="journal article" date="2021" name="Nat. Commun.">
        <title>Genetic determinants of endophytism in the Arabidopsis root mycobiome.</title>
        <authorList>
            <person name="Mesny F."/>
            <person name="Miyauchi S."/>
            <person name="Thiergart T."/>
            <person name="Pickel B."/>
            <person name="Atanasova L."/>
            <person name="Karlsson M."/>
            <person name="Huettel B."/>
            <person name="Barry K.W."/>
            <person name="Haridas S."/>
            <person name="Chen C."/>
            <person name="Bauer D."/>
            <person name="Andreopoulos W."/>
            <person name="Pangilinan J."/>
            <person name="LaButti K."/>
            <person name="Riley R."/>
            <person name="Lipzen A."/>
            <person name="Clum A."/>
            <person name="Drula E."/>
            <person name="Henrissat B."/>
            <person name="Kohler A."/>
            <person name="Grigoriev I.V."/>
            <person name="Martin F.M."/>
            <person name="Hacquard S."/>
        </authorList>
    </citation>
    <scope>NUCLEOTIDE SEQUENCE [LARGE SCALE GENOMIC DNA]</scope>
    <source>
        <strain evidence="1 2">MPI-CAGE-CH-0241</strain>
    </source>
</reference>
<dbReference type="Pfam" id="PF09351">
    <property type="entry name" value="DUF1993"/>
    <property type="match status" value="1"/>
</dbReference>
<accession>A0A9P8VWR5</accession>
<dbReference type="PANTHER" id="PTHR36922">
    <property type="entry name" value="BLL2446 PROTEIN"/>
    <property type="match status" value="1"/>
</dbReference>
<comment type="caution">
    <text evidence="1">The sequence shown here is derived from an EMBL/GenBank/DDBJ whole genome shotgun (WGS) entry which is preliminary data.</text>
</comment>
<dbReference type="InterPro" id="IPR018531">
    <property type="entry name" value="DUF1993"/>
</dbReference>
<proteinExistence type="predicted"/>
<gene>
    <name evidence="1" type="ORF">B0T10DRAFT_495332</name>
</gene>
<name>A0A9P8VWR5_9HYPO</name>
<dbReference type="OrthoDB" id="3724345at2759"/>
<dbReference type="PANTHER" id="PTHR36922:SF1">
    <property type="entry name" value="DUF1993 DOMAIN-CONTAINING PROTEIN"/>
    <property type="match status" value="1"/>
</dbReference>
<dbReference type="SUPFAM" id="SSF109854">
    <property type="entry name" value="DinB/YfiT-like putative metalloenzymes"/>
    <property type="match status" value="1"/>
</dbReference>
<dbReference type="EMBL" id="JAGPYM010000026">
    <property type="protein sequence ID" value="KAH6880383.1"/>
    <property type="molecule type" value="Genomic_DNA"/>
</dbReference>
<dbReference type="AlphaFoldDB" id="A0A9P8VWR5"/>
<evidence type="ECO:0000313" key="2">
    <source>
        <dbReference type="Proteomes" id="UP000777438"/>
    </source>
</evidence>
<protein>
    <recommendedName>
        <fullName evidence="3">DUF1993 domain-containing protein</fullName>
    </recommendedName>
</protein>
<evidence type="ECO:0008006" key="3">
    <source>
        <dbReference type="Google" id="ProtNLM"/>
    </source>
</evidence>